<dbReference type="SUPFAM" id="SSF56112">
    <property type="entry name" value="Protein kinase-like (PK-like)"/>
    <property type="match status" value="1"/>
</dbReference>
<dbReference type="InterPro" id="IPR011009">
    <property type="entry name" value="Kinase-like_dom_sf"/>
</dbReference>
<feature type="domain" description="Protein kinase" evidence="5">
    <location>
        <begin position="1"/>
        <end position="256"/>
    </location>
</feature>
<dbReference type="InterPro" id="IPR008271">
    <property type="entry name" value="Ser/Thr_kinase_AS"/>
</dbReference>
<evidence type="ECO:0000256" key="3">
    <source>
        <dbReference type="ARBA" id="ARBA00022777"/>
    </source>
</evidence>
<dbReference type="SMART" id="SM00220">
    <property type="entry name" value="S_TKc"/>
    <property type="match status" value="1"/>
</dbReference>
<name>A0ABW9QTH4_9ACTN</name>
<evidence type="ECO:0000256" key="4">
    <source>
        <dbReference type="ARBA" id="ARBA00022840"/>
    </source>
</evidence>
<dbReference type="CDD" id="cd14014">
    <property type="entry name" value="STKc_PknB_like"/>
    <property type="match status" value="1"/>
</dbReference>
<sequence>MAQVYLAQDTLLDRPVALKVLFPELSVDESFVQRFRREARAAANLTHPNIVSIYDWGQGSQTYFIVMEYVDGETLSARIRRGPMTPDQAAIVAIATAGALSFAHRRQVIHRDVKPGNVLIDRSGQVKVADFGIARAVGTAEDLTQAGAVMGTATYFSPEQAQGQPVDARSDVYSLGVVLYEMVAGRPPFHGDNPVAIAYKHVREEPPPLREVNPDVPAAFAAIVAKAMAKAPEDRYQTADALRVDLERHRAGQPLVGATAPAAGDATVVAPVG</sequence>
<feature type="non-terminal residue" evidence="6">
    <location>
        <position position="273"/>
    </location>
</feature>
<dbReference type="Gene3D" id="1.10.510.10">
    <property type="entry name" value="Transferase(Phosphotransferase) domain 1"/>
    <property type="match status" value="1"/>
</dbReference>
<dbReference type="InterPro" id="IPR000719">
    <property type="entry name" value="Prot_kinase_dom"/>
</dbReference>
<dbReference type="GO" id="GO:0016301">
    <property type="term" value="F:kinase activity"/>
    <property type="evidence" value="ECO:0007669"/>
    <property type="project" value="UniProtKB-KW"/>
</dbReference>
<dbReference type="PANTHER" id="PTHR43289:SF34">
    <property type="entry name" value="SERINE_THREONINE-PROTEIN KINASE YBDM-RELATED"/>
    <property type="match status" value="1"/>
</dbReference>
<evidence type="ECO:0000313" key="7">
    <source>
        <dbReference type="Proteomes" id="UP000437736"/>
    </source>
</evidence>
<keyword evidence="2" id="KW-0547">Nucleotide-binding</keyword>
<comment type="caution">
    <text evidence="6">The sequence shown here is derived from an EMBL/GenBank/DDBJ whole genome shotgun (WGS) entry which is preliminary data.</text>
</comment>
<dbReference type="Gene3D" id="3.30.200.20">
    <property type="entry name" value="Phosphorylase Kinase, domain 1"/>
    <property type="match status" value="1"/>
</dbReference>
<dbReference type="Pfam" id="PF00069">
    <property type="entry name" value="Pkinase"/>
    <property type="match status" value="1"/>
</dbReference>
<accession>A0ABW9QTH4</accession>
<evidence type="ECO:0000256" key="2">
    <source>
        <dbReference type="ARBA" id="ARBA00022741"/>
    </source>
</evidence>
<keyword evidence="7" id="KW-1185">Reference proteome</keyword>
<reference evidence="6 7" key="1">
    <citation type="submission" date="2019-11" db="EMBL/GenBank/DDBJ databases">
        <title>Acidiferrimicrobium australis gen. nov., sp. nov., an acidophilic and obligately heterotrophic, member of the Actinobacteria that catalyses dissimilatory oxido- reduction of iron isolated from metal-rich acidic water in Chile.</title>
        <authorList>
            <person name="Gonzalez D."/>
            <person name="Huber K."/>
            <person name="Hedrich S."/>
            <person name="Rojas-Villalobos C."/>
            <person name="Quatrini R."/>
            <person name="Dinamarca M.A."/>
            <person name="Schwarz A."/>
            <person name="Canales C."/>
            <person name="Nancucheo I."/>
        </authorList>
    </citation>
    <scope>NUCLEOTIDE SEQUENCE [LARGE SCALE GENOMIC DNA]</scope>
    <source>
        <strain evidence="6 7">USS-CCA1</strain>
    </source>
</reference>
<keyword evidence="3 6" id="KW-0418">Kinase</keyword>
<keyword evidence="4" id="KW-0067">ATP-binding</keyword>
<protein>
    <submittedName>
        <fullName evidence="6">Protein kinase</fullName>
    </submittedName>
</protein>
<dbReference type="EMBL" id="WJHE01000340">
    <property type="protein sequence ID" value="MST32607.1"/>
    <property type="molecule type" value="Genomic_DNA"/>
</dbReference>
<evidence type="ECO:0000256" key="1">
    <source>
        <dbReference type="ARBA" id="ARBA00022679"/>
    </source>
</evidence>
<evidence type="ECO:0000259" key="5">
    <source>
        <dbReference type="PROSITE" id="PS50011"/>
    </source>
</evidence>
<evidence type="ECO:0000313" key="6">
    <source>
        <dbReference type="EMBL" id="MST32607.1"/>
    </source>
</evidence>
<dbReference type="PROSITE" id="PS50011">
    <property type="entry name" value="PROTEIN_KINASE_DOM"/>
    <property type="match status" value="1"/>
</dbReference>
<organism evidence="6 7">
    <name type="scientific">Acidiferrimicrobium australe</name>
    <dbReference type="NCBI Taxonomy" id="2664430"/>
    <lineage>
        <taxon>Bacteria</taxon>
        <taxon>Bacillati</taxon>
        <taxon>Actinomycetota</taxon>
        <taxon>Acidimicrobiia</taxon>
        <taxon>Acidimicrobiales</taxon>
        <taxon>Acidimicrobiaceae</taxon>
        <taxon>Acidiferrimicrobium</taxon>
    </lineage>
</organism>
<proteinExistence type="predicted"/>
<dbReference type="PIRSF" id="PIRSF000654">
    <property type="entry name" value="Integrin-linked_kinase"/>
    <property type="match status" value="1"/>
</dbReference>
<dbReference type="PANTHER" id="PTHR43289">
    <property type="entry name" value="MITOGEN-ACTIVATED PROTEIN KINASE KINASE KINASE 20-RELATED"/>
    <property type="match status" value="1"/>
</dbReference>
<gene>
    <name evidence="6" type="ORF">GHK86_07710</name>
</gene>
<keyword evidence="1" id="KW-0808">Transferase</keyword>
<dbReference type="PROSITE" id="PS00108">
    <property type="entry name" value="PROTEIN_KINASE_ST"/>
    <property type="match status" value="1"/>
</dbReference>
<dbReference type="Proteomes" id="UP000437736">
    <property type="component" value="Unassembled WGS sequence"/>
</dbReference>